<protein>
    <recommendedName>
        <fullName evidence="3">Butirosin biosynthesis protein H N-terminal domain-containing protein</fullName>
    </recommendedName>
</protein>
<proteinExistence type="predicted"/>
<organism evidence="1 2">
    <name type="scientific">Paenibacillus hexagrammi</name>
    <dbReference type="NCBI Taxonomy" id="2908839"/>
    <lineage>
        <taxon>Bacteria</taxon>
        <taxon>Bacillati</taxon>
        <taxon>Bacillota</taxon>
        <taxon>Bacilli</taxon>
        <taxon>Bacillales</taxon>
        <taxon>Paenibacillaceae</taxon>
        <taxon>Paenibacillus</taxon>
    </lineage>
</organism>
<reference evidence="1 2" key="1">
    <citation type="journal article" date="2024" name="Int. J. Syst. Evol. Microbiol.">
        <title>Paenibacillus hexagrammi sp. nov., a novel bacterium isolated from the gut content of Hexagrammos agrammus.</title>
        <authorList>
            <person name="Jung H.K."/>
            <person name="Kim D.G."/>
            <person name="Zin H."/>
            <person name="Park J."/>
            <person name="Jung H."/>
            <person name="Kim Y.O."/>
            <person name="Kong H.J."/>
            <person name="Kim J.W."/>
            <person name="Kim Y.S."/>
        </authorList>
    </citation>
    <scope>NUCLEOTIDE SEQUENCE [LARGE SCALE GENOMIC DNA]</scope>
    <source>
        <strain evidence="1 2">YPD9-1</strain>
    </source>
</reference>
<gene>
    <name evidence="1" type="ORF">L0M14_19180</name>
</gene>
<evidence type="ECO:0008006" key="3">
    <source>
        <dbReference type="Google" id="ProtNLM"/>
    </source>
</evidence>
<accession>A0ABY3SD32</accession>
<evidence type="ECO:0000313" key="1">
    <source>
        <dbReference type="EMBL" id="UJF31868.1"/>
    </source>
</evidence>
<evidence type="ECO:0000313" key="2">
    <source>
        <dbReference type="Proteomes" id="UP001649230"/>
    </source>
</evidence>
<dbReference type="Proteomes" id="UP001649230">
    <property type="component" value="Chromosome"/>
</dbReference>
<name>A0ABY3SD32_9BACL</name>
<dbReference type="EMBL" id="CP090978">
    <property type="protein sequence ID" value="UJF31868.1"/>
    <property type="molecule type" value="Genomic_DNA"/>
</dbReference>
<sequence length="346" mass="39886">MSTRLSSQNEHNVNLGFMECFTSCVMTYVRVMGWDHRNLLLNYWNLDYQHQTLLGSKDSRKFSMDYLYGVDMNYVAGDLASLTGHIRQGYSVILLCMASRLDYFPRALLSMESSGFQHSILILGLDAESGFHVLDPIVNFSGFTTTAVVANAGATGRSETLHYFTLSEKKVDSLPSSQEILAFCSRRNLEFYEHPSQSVKIPGGGNQEERKQAWIEWFSNRRGGTQSFRLFIADLMASLEWPEQKRSSWGKRNSMTLSSIRQLRRQVWNTYREFMQLDQAAAEEGDQQISHIMNLWQRFHYLLLRLLSAGDKPRTAELICRKVEELEQAEIRFLSWLNQKVMMGHG</sequence>
<keyword evidence="2" id="KW-1185">Reference proteome</keyword>
<dbReference type="RefSeq" id="WP_235118213.1">
    <property type="nucleotide sequence ID" value="NZ_CP090978.1"/>
</dbReference>